<evidence type="ECO:0000256" key="1">
    <source>
        <dbReference type="ARBA" id="ARBA00023604"/>
    </source>
</evidence>
<dbReference type="PANTHER" id="PTHR34598:SF3">
    <property type="entry name" value="OXIDOREDUCTASE AN1597"/>
    <property type="match status" value="1"/>
</dbReference>
<comment type="similarity">
    <text evidence="1">Belongs to the asaB hydroxylase/desaturase family.</text>
</comment>
<evidence type="ECO:0000313" key="4">
    <source>
        <dbReference type="Proteomes" id="UP001166286"/>
    </source>
</evidence>
<reference evidence="3" key="1">
    <citation type="submission" date="2023-03" db="EMBL/GenBank/DDBJ databases">
        <title>Complete genome of Cladonia borealis.</title>
        <authorList>
            <person name="Park H."/>
        </authorList>
    </citation>
    <scope>NUCLEOTIDE SEQUENCE</scope>
    <source>
        <strain evidence="3">ANT050790</strain>
    </source>
</reference>
<dbReference type="PANTHER" id="PTHR34598">
    <property type="entry name" value="BLL6449 PROTEIN"/>
    <property type="match status" value="1"/>
</dbReference>
<name>A0AA39QTM3_9LECA</name>
<evidence type="ECO:0008006" key="5">
    <source>
        <dbReference type="Google" id="ProtNLM"/>
    </source>
</evidence>
<protein>
    <recommendedName>
        <fullName evidence="5">Methyltransferase</fullName>
    </recommendedName>
</protein>
<keyword evidence="4" id="KW-1185">Reference proteome</keyword>
<dbReference type="EMBL" id="JAFEKC020000021">
    <property type="protein sequence ID" value="KAK0508164.1"/>
    <property type="molecule type" value="Genomic_DNA"/>
</dbReference>
<proteinExistence type="inferred from homology"/>
<accession>A0AA39QTM3</accession>
<dbReference type="NCBIfam" id="NF041278">
    <property type="entry name" value="CmcJ_NvfI_EfuI"/>
    <property type="match status" value="1"/>
</dbReference>
<sequence length="332" mass="37927">MADGQNLEQPWKEWQPGARISEERTTGPEQTETEGNQKGLNGKTLCITEVMAAGVGNRDVCTVFPYLARNVLYGKQKPFATDFIPSISDVPLTNHHFDFMDVVVLDARPSRESFVLEEHGFCFPKSNTTLTCVSADDPKYVEEHYYPEIEEALLLEFPEYTRVECLDHQVRKRSHLFPEYPGAIVTSAQPAVLPHTDFSTHGCFMGMHGFFPGQEVFYKERDFDILNVWRVLRGPNNDWPLAVCDHRTIDHPHDVIANDVLHEDFVGENWLLHKSSMHSWYYLSDQCIEDLIVFRNTDSKGVRPRAFHAAFDSGVAGTQPRHSIEVRIAAFR</sequence>
<feature type="compositionally biased region" description="Polar residues" evidence="2">
    <location>
        <begin position="27"/>
        <end position="39"/>
    </location>
</feature>
<feature type="region of interest" description="Disordered" evidence="2">
    <location>
        <begin position="1"/>
        <end position="39"/>
    </location>
</feature>
<organism evidence="3 4">
    <name type="scientific">Cladonia borealis</name>
    <dbReference type="NCBI Taxonomy" id="184061"/>
    <lineage>
        <taxon>Eukaryota</taxon>
        <taxon>Fungi</taxon>
        <taxon>Dikarya</taxon>
        <taxon>Ascomycota</taxon>
        <taxon>Pezizomycotina</taxon>
        <taxon>Lecanoromycetes</taxon>
        <taxon>OSLEUM clade</taxon>
        <taxon>Lecanoromycetidae</taxon>
        <taxon>Lecanorales</taxon>
        <taxon>Lecanorineae</taxon>
        <taxon>Cladoniaceae</taxon>
        <taxon>Cladonia</taxon>
    </lineage>
</organism>
<dbReference type="GO" id="GO:0016491">
    <property type="term" value="F:oxidoreductase activity"/>
    <property type="evidence" value="ECO:0007669"/>
    <property type="project" value="InterPro"/>
</dbReference>
<evidence type="ECO:0000256" key="2">
    <source>
        <dbReference type="SAM" id="MobiDB-lite"/>
    </source>
</evidence>
<gene>
    <name evidence="3" type="ORF">JMJ35_009248</name>
</gene>
<dbReference type="Proteomes" id="UP001166286">
    <property type="component" value="Unassembled WGS sequence"/>
</dbReference>
<comment type="caution">
    <text evidence="3">The sequence shown here is derived from an EMBL/GenBank/DDBJ whole genome shotgun (WGS) entry which is preliminary data.</text>
</comment>
<evidence type="ECO:0000313" key="3">
    <source>
        <dbReference type="EMBL" id="KAK0508164.1"/>
    </source>
</evidence>
<dbReference type="AlphaFoldDB" id="A0AA39QTM3"/>
<dbReference type="InterPro" id="IPR044053">
    <property type="entry name" value="AsaB-like"/>
</dbReference>